<dbReference type="GO" id="GO:0008703">
    <property type="term" value="F:5-amino-6-(5-phosphoribosylamino)uracil reductase activity"/>
    <property type="evidence" value="ECO:0007669"/>
    <property type="project" value="InterPro"/>
</dbReference>
<evidence type="ECO:0000313" key="3">
    <source>
        <dbReference type="Proteomes" id="UP000578449"/>
    </source>
</evidence>
<dbReference type="InterPro" id="IPR024072">
    <property type="entry name" value="DHFR-like_dom_sf"/>
</dbReference>
<protein>
    <submittedName>
        <fullName evidence="2">Dihydrofolate reductase</fullName>
    </submittedName>
</protein>
<dbReference type="InterPro" id="IPR050765">
    <property type="entry name" value="Riboflavin_Biosynth_HTPR"/>
</dbReference>
<organism evidence="2 3">
    <name type="scientific">Thermocatellispora tengchongensis</name>
    <dbReference type="NCBI Taxonomy" id="1073253"/>
    <lineage>
        <taxon>Bacteria</taxon>
        <taxon>Bacillati</taxon>
        <taxon>Actinomycetota</taxon>
        <taxon>Actinomycetes</taxon>
        <taxon>Streptosporangiales</taxon>
        <taxon>Streptosporangiaceae</taxon>
        <taxon>Thermocatellispora</taxon>
    </lineage>
</organism>
<dbReference type="GO" id="GO:0009231">
    <property type="term" value="P:riboflavin biosynthetic process"/>
    <property type="evidence" value="ECO:0007669"/>
    <property type="project" value="InterPro"/>
</dbReference>
<accession>A0A840PNI1</accession>
<dbReference type="PANTHER" id="PTHR38011:SF11">
    <property type="entry name" value="2,5-DIAMINO-6-RIBOSYLAMINO-4(3H)-PYRIMIDINONE 5'-PHOSPHATE REDUCTASE"/>
    <property type="match status" value="1"/>
</dbReference>
<feature type="domain" description="Bacterial bifunctional deaminase-reductase C-terminal" evidence="1">
    <location>
        <begin position="18"/>
        <end position="160"/>
    </location>
</feature>
<dbReference type="AlphaFoldDB" id="A0A840PNI1"/>
<reference evidence="2 3" key="1">
    <citation type="submission" date="2020-08" db="EMBL/GenBank/DDBJ databases">
        <title>Genomic Encyclopedia of Type Strains, Phase IV (KMG-IV): sequencing the most valuable type-strain genomes for metagenomic binning, comparative biology and taxonomic classification.</title>
        <authorList>
            <person name="Goeker M."/>
        </authorList>
    </citation>
    <scope>NUCLEOTIDE SEQUENCE [LARGE SCALE GENOMIC DNA]</scope>
    <source>
        <strain evidence="2 3">DSM 45615</strain>
    </source>
</reference>
<keyword evidence="3" id="KW-1185">Reference proteome</keyword>
<dbReference type="PANTHER" id="PTHR38011">
    <property type="entry name" value="DIHYDROFOLATE REDUCTASE FAMILY PROTEIN (AFU_ORTHOLOGUE AFUA_8G06820)"/>
    <property type="match status" value="1"/>
</dbReference>
<gene>
    <name evidence="2" type="ORF">HNP84_010257</name>
</gene>
<dbReference type="EMBL" id="JACHGN010000044">
    <property type="protein sequence ID" value="MBB5140489.1"/>
    <property type="molecule type" value="Genomic_DNA"/>
</dbReference>
<evidence type="ECO:0000313" key="2">
    <source>
        <dbReference type="EMBL" id="MBB5140489.1"/>
    </source>
</evidence>
<name>A0A840PNI1_9ACTN</name>
<dbReference type="Pfam" id="PF01872">
    <property type="entry name" value="RibD_C"/>
    <property type="match status" value="1"/>
</dbReference>
<dbReference type="Proteomes" id="UP000578449">
    <property type="component" value="Unassembled WGS sequence"/>
</dbReference>
<dbReference type="InterPro" id="IPR002734">
    <property type="entry name" value="RibDG_C"/>
</dbReference>
<evidence type="ECO:0000259" key="1">
    <source>
        <dbReference type="Pfam" id="PF01872"/>
    </source>
</evidence>
<comment type="caution">
    <text evidence="2">The sequence shown here is derived from an EMBL/GenBank/DDBJ whole genome shotgun (WGS) entry which is preliminary data.</text>
</comment>
<dbReference type="Gene3D" id="3.40.430.10">
    <property type="entry name" value="Dihydrofolate Reductase, subunit A"/>
    <property type="match status" value="1"/>
</dbReference>
<sequence>MVESPEKWQTPYFNHEVGAELARRRAGVGAMLLGRNTYERFAAFWPHQTQADNPMADAMNKTPKLVASTTLEKAEWENSTLIQGDAVAELAKLKHGEGPDILSTGSPTLVRSLLRAGLVDELGLLVNPIVVGSGRRLFDGGFGELPLRLLDCRTFGTGVVALTYTAG</sequence>
<dbReference type="SUPFAM" id="SSF53597">
    <property type="entry name" value="Dihydrofolate reductase-like"/>
    <property type="match status" value="1"/>
</dbReference>
<proteinExistence type="predicted"/>
<dbReference type="RefSeq" id="WP_386015130.1">
    <property type="nucleotide sequence ID" value="NZ_JBHTGG010000001.1"/>
</dbReference>